<dbReference type="Gene3D" id="2.60.40.10">
    <property type="entry name" value="Immunoglobulins"/>
    <property type="match status" value="1"/>
</dbReference>
<keyword evidence="4" id="KW-1185">Reference proteome</keyword>
<dbReference type="InterPro" id="IPR024079">
    <property type="entry name" value="MetalloPept_cat_dom_sf"/>
</dbReference>
<dbReference type="PANTHER" id="PTHR11905:SF159">
    <property type="entry name" value="ADAM METALLOPROTEASE"/>
    <property type="match status" value="1"/>
</dbReference>
<dbReference type="Pfam" id="PF17963">
    <property type="entry name" value="Big_9"/>
    <property type="match status" value="1"/>
</dbReference>
<protein>
    <submittedName>
        <fullName evidence="3">Reprolysin-like metallo-peptidase family M12B</fullName>
    </submittedName>
</protein>
<evidence type="ECO:0000259" key="2">
    <source>
        <dbReference type="Pfam" id="PF17892"/>
    </source>
</evidence>
<dbReference type="Gene3D" id="3.40.390.10">
    <property type="entry name" value="Collagenase (Catalytic Domain)"/>
    <property type="match status" value="1"/>
</dbReference>
<dbReference type="Pfam" id="PF13583">
    <property type="entry name" value="Reprolysin_4"/>
    <property type="match status" value="1"/>
</dbReference>
<gene>
    <name evidence="3" type="ORF">C8D97_101193</name>
</gene>
<feature type="chain" id="PRO_5016436275" evidence="1">
    <location>
        <begin position="29"/>
        <end position="986"/>
    </location>
</feature>
<dbReference type="PANTHER" id="PTHR11905">
    <property type="entry name" value="ADAM A DISINTEGRIN AND METALLOPROTEASE DOMAIN"/>
    <property type="match status" value="1"/>
</dbReference>
<comment type="caution">
    <text evidence="3">The sequence shown here is derived from an EMBL/GenBank/DDBJ whole genome shotgun (WGS) entry which is preliminary data.</text>
</comment>
<feature type="signal peptide" evidence="1">
    <location>
        <begin position="1"/>
        <end position="28"/>
    </location>
</feature>
<sequence length="986" mass="106327">MNTQSGLNKVVTLTSAITICLASQITQATTSTSEQITEATHSTFKDKSYWNIISKMNDSQYSSQAENYPYTLMNVDETKLTKILTSTPSYITKNQHDKSITGIKLQLPLPNGESVEYIVYESAVLPTSLSQKYPSIKTFSGFNLKAPDNTGKFDITPQGFHAMFRHNGTMYIIDPEKNTNQHYRIYNASEALNSQSYRPLDRVLESSEKEGSENESFHNKTKTLKAEFGEELRTYRLAVSAAAEFTQFHGGTVESGLAAVVTTINRVNEIYEKDLAIFLMLSENNDQVIFTDTASDPFNNNTSDINLNRDVLDTNIGSSNYDIGHVVNTGGGGLAGLGVVCGNRRASGVTGLSNPTTDIFYIDYVAHEIGHQFGANHTFNGGAGSCGSNRSSGAAYEPGSASTIMGYAGICGDQNLQNSSDAFFHSHSIEEIRNYISNSNGASCGTNSSLSNNVPTVNAGADITIPASTPFSLTAEAIDTDGNNSLTYSWEQLDLGPQTFSRSEMIDDGERPLFRSYTPSSNATRYFPQLSRVLNDTSSFDEVLPTTDRNMDFRITVRDGAGGVNMDTVSISVDDTAGPFTVQPLSDNGPFEGFTTIELNWNVANTNNDITNCNAVKVVLSDDGGNSFDNVLLETTDNDGTENVQLPNADINDARILVACTDDRFFNVSPTSFSVSALAGVPVITGQSDLTVLEDNSLTLSLSDITVTDVDNNFPDDFSLSLENGDNYTFENFTVSPSADFNGTLSVNITVFDGQYTSPVYPLEIDVEAVNDAPQISASNQELITDEDVSLDISLSAVSINDIDSQQFTLNIISGENYSVENTTITPSENFEGDISIQVSVSDGELDSNVITLPVSVTPVNDAPIASDDNFSVEQDSQQNSFNLLNNDSDVDIASVLSITNVNYSGSGTLQLSDDNLSVTYTPGSGFVGNETFSYTITDEAGASASANVQITVTEKPEEGGGGTINLWTLLCLMLVGARVVYSRNK</sequence>
<dbReference type="RefSeq" id="WP_109761465.1">
    <property type="nucleotide sequence ID" value="NZ_QGGU01000001.1"/>
</dbReference>
<feature type="domain" description="Cadherin-like" evidence="2">
    <location>
        <begin position="770"/>
        <end position="857"/>
    </location>
</feature>
<evidence type="ECO:0000256" key="1">
    <source>
        <dbReference type="SAM" id="SignalP"/>
    </source>
</evidence>
<dbReference type="AlphaFoldDB" id="A0A316G1S8"/>
<dbReference type="InterPro" id="IPR041690">
    <property type="entry name" value="Cadherin_5"/>
</dbReference>
<proteinExistence type="predicted"/>
<accession>A0A316G1S8</accession>
<dbReference type="Proteomes" id="UP000245790">
    <property type="component" value="Unassembled WGS sequence"/>
</dbReference>
<dbReference type="Gene3D" id="2.60.40.2810">
    <property type="match status" value="1"/>
</dbReference>
<dbReference type="EMBL" id="QGGU01000001">
    <property type="protein sequence ID" value="PWK54345.1"/>
    <property type="molecule type" value="Genomic_DNA"/>
</dbReference>
<reference evidence="3 4" key="1">
    <citation type="submission" date="2018-05" db="EMBL/GenBank/DDBJ databases">
        <title>Genomic Encyclopedia of Type Strains, Phase IV (KMG-IV): sequencing the most valuable type-strain genomes for metagenomic binning, comparative biology and taxonomic classification.</title>
        <authorList>
            <person name="Goeker M."/>
        </authorList>
    </citation>
    <scope>NUCLEOTIDE SEQUENCE [LARGE SCALE GENOMIC DNA]</scope>
    <source>
        <strain evidence="3 4">DSM 25350</strain>
    </source>
</reference>
<dbReference type="InterPro" id="IPR013783">
    <property type="entry name" value="Ig-like_fold"/>
</dbReference>
<keyword evidence="1" id="KW-0732">Signal</keyword>
<dbReference type="NCBIfam" id="NF012211">
    <property type="entry name" value="tand_rpt_95"/>
    <property type="match status" value="3"/>
</dbReference>
<dbReference type="GO" id="GO:0008237">
    <property type="term" value="F:metallopeptidase activity"/>
    <property type="evidence" value="ECO:0007669"/>
    <property type="project" value="InterPro"/>
</dbReference>
<evidence type="ECO:0000313" key="4">
    <source>
        <dbReference type="Proteomes" id="UP000245790"/>
    </source>
</evidence>
<dbReference type="SUPFAM" id="SSF55486">
    <property type="entry name" value="Metalloproteases ('zincins'), catalytic domain"/>
    <property type="match status" value="1"/>
</dbReference>
<dbReference type="Pfam" id="PF17892">
    <property type="entry name" value="Cadherin_5"/>
    <property type="match status" value="1"/>
</dbReference>
<organism evidence="3 4">
    <name type="scientific">Pleionea mediterranea</name>
    <dbReference type="NCBI Taxonomy" id="523701"/>
    <lineage>
        <taxon>Bacteria</taxon>
        <taxon>Pseudomonadati</taxon>
        <taxon>Pseudomonadota</taxon>
        <taxon>Gammaproteobacteria</taxon>
        <taxon>Oceanospirillales</taxon>
        <taxon>Pleioneaceae</taxon>
        <taxon>Pleionea</taxon>
    </lineage>
</organism>
<dbReference type="OrthoDB" id="5242130at2"/>
<evidence type="ECO:0000313" key="3">
    <source>
        <dbReference type="EMBL" id="PWK54345.1"/>
    </source>
</evidence>
<name>A0A316G1S8_9GAMM</name>